<comment type="caution">
    <text evidence="2">The sequence shown here is derived from an EMBL/GenBank/DDBJ whole genome shotgun (WGS) entry which is preliminary data.</text>
</comment>
<evidence type="ECO:0000256" key="1">
    <source>
        <dbReference type="SAM" id="MobiDB-lite"/>
    </source>
</evidence>
<sequence length="73" mass="8308">MSDVPQRNLAVYRLLPSLSDYETLRLDGSDQSRLMRWQRSGDDSDRPTGLRAEWMDDSAPRSESPAAVPERPC</sequence>
<accession>A0ABV1TH91</accession>
<gene>
    <name evidence="2" type="ORF">ABT211_17205</name>
</gene>
<dbReference type="RefSeq" id="WP_351957579.1">
    <property type="nucleotide sequence ID" value="NZ_JBEOZM010000006.1"/>
</dbReference>
<protein>
    <submittedName>
        <fullName evidence="2">Uncharacterized protein</fullName>
    </submittedName>
</protein>
<dbReference type="EMBL" id="JBEOZM010000006">
    <property type="protein sequence ID" value="MER6269014.1"/>
    <property type="molecule type" value="Genomic_DNA"/>
</dbReference>
<proteinExistence type="predicted"/>
<evidence type="ECO:0000313" key="2">
    <source>
        <dbReference type="EMBL" id="MER6269014.1"/>
    </source>
</evidence>
<reference evidence="2 3" key="1">
    <citation type="submission" date="2024-06" db="EMBL/GenBank/DDBJ databases">
        <title>The Natural Products Discovery Center: Release of the First 8490 Sequenced Strains for Exploring Actinobacteria Biosynthetic Diversity.</title>
        <authorList>
            <person name="Kalkreuter E."/>
            <person name="Kautsar S.A."/>
            <person name="Yang D."/>
            <person name="Bader C.D."/>
            <person name="Teijaro C.N."/>
            <person name="Fluegel L."/>
            <person name="Davis C.M."/>
            <person name="Simpson J.R."/>
            <person name="Lauterbach L."/>
            <person name="Steele A.D."/>
            <person name="Gui C."/>
            <person name="Meng S."/>
            <person name="Li G."/>
            <person name="Viehrig K."/>
            <person name="Ye F."/>
            <person name="Su P."/>
            <person name="Kiefer A.F."/>
            <person name="Nichols A."/>
            <person name="Cepeda A.J."/>
            <person name="Yan W."/>
            <person name="Fan B."/>
            <person name="Jiang Y."/>
            <person name="Adhikari A."/>
            <person name="Zheng C.-J."/>
            <person name="Schuster L."/>
            <person name="Cowan T.M."/>
            <person name="Smanski M.J."/>
            <person name="Chevrette M.G."/>
            <person name="De Carvalho L.P.S."/>
            <person name="Shen B."/>
        </authorList>
    </citation>
    <scope>NUCLEOTIDE SEQUENCE [LARGE SCALE GENOMIC DNA]</scope>
    <source>
        <strain evidence="2 3">NPDC001694</strain>
    </source>
</reference>
<name>A0ABV1TH91_9ACTN</name>
<dbReference type="Proteomes" id="UP001490365">
    <property type="component" value="Unassembled WGS sequence"/>
</dbReference>
<feature type="region of interest" description="Disordered" evidence="1">
    <location>
        <begin position="33"/>
        <end position="73"/>
    </location>
</feature>
<feature type="compositionally biased region" description="Basic and acidic residues" evidence="1">
    <location>
        <begin position="39"/>
        <end position="48"/>
    </location>
</feature>
<organism evidence="2 3">
    <name type="scientific">Streptomyces sp. 900105755</name>
    <dbReference type="NCBI Taxonomy" id="3154389"/>
    <lineage>
        <taxon>Bacteria</taxon>
        <taxon>Bacillati</taxon>
        <taxon>Actinomycetota</taxon>
        <taxon>Actinomycetes</taxon>
        <taxon>Kitasatosporales</taxon>
        <taxon>Streptomycetaceae</taxon>
        <taxon>Streptomyces</taxon>
    </lineage>
</organism>
<evidence type="ECO:0000313" key="3">
    <source>
        <dbReference type="Proteomes" id="UP001490365"/>
    </source>
</evidence>
<keyword evidence="3" id="KW-1185">Reference proteome</keyword>